<evidence type="ECO:0000313" key="3">
    <source>
        <dbReference type="Proteomes" id="UP000030655"/>
    </source>
</evidence>
<gene>
    <name evidence="2" type="ORF">H312_00070</name>
</gene>
<evidence type="ECO:0000313" key="2">
    <source>
        <dbReference type="EMBL" id="KCZ82412.1"/>
    </source>
</evidence>
<feature type="compositionally biased region" description="Basic and acidic residues" evidence="1">
    <location>
        <begin position="69"/>
        <end position="86"/>
    </location>
</feature>
<reference evidence="3" key="1">
    <citation type="submission" date="2013-02" db="EMBL/GenBank/DDBJ databases">
        <authorList>
            <consortium name="The Broad Institute Genome Sequencing Platform"/>
            <person name="Cuomo C."/>
            <person name="Becnel J."/>
            <person name="Sanscrainte N."/>
            <person name="Walker B."/>
            <person name="Young S.K."/>
            <person name="Zeng Q."/>
            <person name="Gargeya S."/>
            <person name="Fitzgerald M."/>
            <person name="Haas B."/>
            <person name="Abouelleil A."/>
            <person name="Alvarado L."/>
            <person name="Arachchi H.M."/>
            <person name="Berlin A.M."/>
            <person name="Chapman S.B."/>
            <person name="Dewar J."/>
            <person name="Goldberg J."/>
            <person name="Griggs A."/>
            <person name="Gujja S."/>
            <person name="Hansen M."/>
            <person name="Howarth C."/>
            <person name="Imamovic A."/>
            <person name="Larimer J."/>
            <person name="McCowan C."/>
            <person name="Murphy C."/>
            <person name="Neiman D."/>
            <person name="Pearson M."/>
            <person name="Priest M."/>
            <person name="Roberts A."/>
            <person name="Saif S."/>
            <person name="Shea T."/>
            <person name="Sisk P."/>
            <person name="Sykes S."/>
            <person name="Wortman J."/>
            <person name="Nusbaum C."/>
            <person name="Birren B."/>
        </authorList>
    </citation>
    <scope>NUCLEOTIDE SEQUENCE [LARGE SCALE GENOMIC DNA]</scope>
    <source>
        <strain evidence="3">PRA339</strain>
    </source>
</reference>
<accession>A0A059F5M3</accession>
<evidence type="ECO:0000256" key="1">
    <source>
        <dbReference type="SAM" id="MobiDB-lite"/>
    </source>
</evidence>
<sequence length="278" mass="31975">MKKKHIFALILLIISLLFITLLSPLIPITNNLFKQINKQSMTSQKNVPDFNNKIDSHADNILPPLNMPDTDKDEKKPRRKNEEVNRKSRRIRTRNHLVPINSIFRAFKDPPQNEETNPKKKDSNIKPSSIQKTQESLGKKGEKKQETAKKLENPTKLPKKDVLLTATEKSLHNQEKVTNQNTKSASELKPDDTSKIAVSKNDPRKDPTAFEKPVLQNKQADKKDLLGSVERKPSLIQRMMQKREHIPKKIPKKGDWGNLLWDVIFFTLSALRINGYNV</sequence>
<reference evidence="2 3" key="2">
    <citation type="submission" date="2014-03" db="EMBL/GenBank/DDBJ databases">
        <title>The Genome Sequence of Anncaliia algerae insect isolate PRA339.</title>
        <authorList>
            <consortium name="The Broad Institute Genome Sequencing Platform"/>
            <consortium name="The Broad Institute Genome Sequencing Center for Infectious Disease"/>
            <person name="Cuomo C."/>
            <person name="Becnel J."/>
            <person name="Sanscrainte N."/>
            <person name="Walker B."/>
            <person name="Young S.K."/>
            <person name="Zeng Q."/>
            <person name="Gargeya S."/>
            <person name="Fitzgerald M."/>
            <person name="Haas B."/>
            <person name="Abouelleil A."/>
            <person name="Alvarado L."/>
            <person name="Arachchi H.M."/>
            <person name="Berlin A.M."/>
            <person name="Chapman S.B."/>
            <person name="Dewar J."/>
            <person name="Goldberg J."/>
            <person name="Griggs A."/>
            <person name="Gujja S."/>
            <person name="Hansen M."/>
            <person name="Howarth C."/>
            <person name="Imamovic A."/>
            <person name="Larimer J."/>
            <person name="McCowan C."/>
            <person name="Murphy C."/>
            <person name="Neiman D."/>
            <person name="Pearson M."/>
            <person name="Priest M."/>
            <person name="Roberts A."/>
            <person name="Saif S."/>
            <person name="Shea T."/>
            <person name="Sisk P."/>
            <person name="Sykes S."/>
            <person name="Wortman J."/>
            <person name="Nusbaum C."/>
            <person name="Birren B."/>
        </authorList>
    </citation>
    <scope>NUCLEOTIDE SEQUENCE [LARGE SCALE GENOMIC DNA]</scope>
    <source>
        <strain evidence="2 3">PRA339</strain>
    </source>
</reference>
<dbReference type="Proteomes" id="UP000030655">
    <property type="component" value="Unassembled WGS sequence"/>
</dbReference>
<dbReference type="OrthoDB" id="10420652at2759"/>
<keyword evidence="3" id="KW-1185">Reference proteome</keyword>
<protein>
    <submittedName>
        <fullName evidence="2">Uncharacterized protein</fullName>
    </submittedName>
</protein>
<feature type="compositionally biased region" description="Polar residues" evidence="1">
    <location>
        <begin position="125"/>
        <end position="136"/>
    </location>
</feature>
<dbReference type="VEuPathDB" id="MicrosporidiaDB:H312_00070"/>
<dbReference type="EMBL" id="KK365130">
    <property type="protein sequence ID" value="KCZ82412.1"/>
    <property type="molecule type" value="Genomic_DNA"/>
</dbReference>
<name>A0A059F5M3_9MICR</name>
<dbReference type="HOGENOM" id="CLU_1001046_0_0_1"/>
<dbReference type="AlphaFoldDB" id="A0A059F5M3"/>
<feature type="region of interest" description="Disordered" evidence="1">
    <location>
        <begin position="44"/>
        <end position="225"/>
    </location>
</feature>
<organism evidence="2 3">
    <name type="scientific">Anncaliia algerae PRA339</name>
    <dbReference type="NCBI Taxonomy" id="1288291"/>
    <lineage>
        <taxon>Eukaryota</taxon>
        <taxon>Fungi</taxon>
        <taxon>Fungi incertae sedis</taxon>
        <taxon>Microsporidia</taxon>
        <taxon>Tubulinosematoidea</taxon>
        <taxon>Tubulinosematidae</taxon>
        <taxon>Anncaliia</taxon>
    </lineage>
</organism>
<feature type="compositionally biased region" description="Polar residues" evidence="1">
    <location>
        <begin position="176"/>
        <end position="185"/>
    </location>
</feature>
<feature type="compositionally biased region" description="Basic and acidic residues" evidence="1">
    <location>
        <begin position="137"/>
        <end position="162"/>
    </location>
</feature>
<proteinExistence type="predicted"/>